<dbReference type="AlphaFoldDB" id="A0A1L3ZQR8"/>
<dbReference type="STRING" id="1921510.BSL82_00550"/>
<gene>
    <name evidence="1" type="ORF">BSL82_00550</name>
</gene>
<accession>A0A1L3ZQR8</accession>
<dbReference type="Proteomes" id="UP000182063">
    <property type="component" value="Chromosome"/>
</dbReference>
<sequence>MTAGQFNLLAEAKGEIERMGPNPAVLGRQGENQSGRANLVRQQAGLTEQAIVFGGIESWELRVYRQMWNRAKQYWQAPDYVRVTDDLGAPEFIGINQPIPGPPQVVMGPQGVPMIQPSVLGYENALAEMDVDITRTAKTDDKVSREQLDKLQDAATANQIDLLKFCAYAGVHSLKEIRAADFEQALAAMQKKAKKNGHAGAMQ</sequence>
<dbReference type="KEGG" id="sphj:BSL82_00550"/>
<proteinExistence type="predicted"/>
<evidence type="ECO:0000313" key="2">
    <source>
        <dbReference type="Proteomes" id="UP000182063"/>
    </source>
</evidence>
<evidence type="ECO:0000313" key="1">
    <source>
        <dbReference type="EMBL" id="API57978.1"/>
    </source>
</evidence>
<dbReference type="Pfam" id="PF16510">
    <property type="entry name" value="P22_portal"/>
    <property type="match status" value="1"/>
</dbReference>
<dbReference type="OrthoDB" id="1632915at2"/>
<reference evidence="2" key="1">
    <citation type="submission" date="2016-11" db="EMBL/GenBank/DDBJ databases">
        <title>Complete Genome Sequence of alachlor-degrading Sphingomonas sp. strain JJ-A5.</title>
        <authorList>
            <person name="Lee H."/>
            <person name="Ka J.-O."/>
        </authorList>
    </citation>
    <scope>NUCLEOTIDE SEQUENCE [LARGE SCALE GENOMIC DNA]</scope>
    <source>
        <strain evidence="2">JJ-A5</strain>
    </source>
</reference>
<name>A0A1L3ZQR8_9SPHN</name>
<organism evidence="1 2">
    <name type="scientific">Tardibacter chloracetimidivorans</name>
    <dbReference type="NCBI Taxonomy" id="1921510"/>
    <lineage>
        <taxon>Bacteria</taxon>
        <taxon>Pseudomonadati</taxon>
        <taxon>Pseudomonadota</taxon>
        <taxon>Alphaproteobacteria</taxon>
        <taxon>Sphingomonadales</taxon>
        <taxon>Sphingomonadaceae</taxon>
        <taxon>Tardibacter</taxon>
    </lineage>
</organism>
<keyword evidence="2" id="KW-1185">Reference proteome</keyword>
<dbReference type="EMBL" id="CP018221">
    <property type="protein sequence ID" value="API57978.1"/>
    <property type="molecule type" value="Genomic_DNA"/>
</dbReference>
<dbReference type="InterPro" id="IPR032427">
    <property type="entry name" value="P22_portal"/>
</dbReference>
<protein>
    <submittedName>
        <fullName evidence="1">Uncharacterized protein</fullName>
    </submittedName>
</protein>